<dbReference type="InParanoid" id="A9WAF7"/>
<evidence type="ECO:0000256" key="3">
    <source>
        <dbReference type="ARBA" id="ARBA00022475"/>
    </source>
</evidence>
<dbReference type="PANTHER" id="PTHR23513">
    <property type="entry name" value="INTEGRAL MEMBRANE EFFLUX PROTEIN-RELATED"/>
    <property type="match status" value="1"/>
</dbReference>
<feature type="transmembrane region" description="Helical" evidence="7">
    <location>
        <begin position="173"/>
        <end position="193"/>
    </location>
</feature>
<dbReference type="GO" id="GO:0005886">
    <property type="term" value="C:plasma membrane"/>
    <property type="evidence" value="ECO:0000318"/>
    <property type="project" value="GO_Central"/>
</dbReference>
<dbReference type="RefSeq" id="WP_012259400.1">
    <property type="nucleotide sequence ID" value="NC_010175.1"/>
</dbReference>
<evidence type="ECO:0000256" key="2">
    <source>
        <dbReference type="ARBA" id="ARBA00022448"/>
    </source>
</evidence>
<evidence type="ECO:0000256" key="7">
    <source>
        <dbReference type="SAM" id="Phobius"/>
    </source>
</evidence>
<organism evidence="9 10">
    <name type="scientific">Chloroflexus aurantiacus (strain ATCC 29366 / DSM 635 / J-10-fl)</name>
    <dbReference type="NCBI Taxonomy" id="324602"/>
    <lineage>
        <taxon>Bacteria</taxon>
        <taxon>Bacillati</taxon>
        <taxon>Chloroflexota</taxon>
        <taxon>Chloroflexia</taxon>
        <taxon>Chloroflexales</taxon>
        <taxon>Chloroflexineae</taxon>
        <taxon>Chloroflexaceae</taxon>
        <taxon>Chloroflexus</taxon>
    </lineage>
</organism>
<evidence type="ECO:0000256" key="5">
    <source>
        <dbReference type="ARBA" id="ARBA00022989"/>
    </source>
</evidence>
<dbReference type="PANTHER" id="PTHR23513:SF9">
    <property type="entry name" value="ENTEROBACTIN EXPORTER ENTS"/>
    <property type="match status" value="1"/>
</dbReference>
<protein>
    <submittedName>
        <fullName evidence="9">Major facilitator superfamily MFS_1</fullName>
    </submittedName>
</protein>
<name>A9WAF7_CHLAA</name>
<feature type="transmembrane region" description="Helical" evidence="7">
    <location>
        <begin position="222"/>
        <end position="247"/>
    </location>
</feature>
<feature type="domain" description="Major facilitator superfamily (MFS) profile" evidence="8">
    <location>
        <begin position="14"/>
        <end position="400"/>
    </location>
</feature>
<feature type="transmembrane region" description="Helical" evidence="7">
    <location>
        <begin position="378"/>
        <end position="398"/>
    </location>
</feature>
<evidence type="ECO:0000313" key="9">
    <source>
        <dbReference type="EMBL" id="ABY36747.1"/>
    </source>
</evidence>
<dbReference type="Pfam" id="PF05977">
    <property type="entry name" value="MFS_3"/>
    <property type="match status" value="1"/>
</dbReference>
<keyword evidence="4 7" id="KW-0812">Transmembrane</keyword>
<keyword evidence="3" id="KW-1003">Cell membrane</keyword>
<proteinExistence type="predicted"/>
<dbReference type="GO" id="GO:0046677">
    <property type="term" value="P:response to antibiotic"/>
    <property type="evidence" value="ECO:0000318"/>
    <property type="project" value="GO_Central"/>
</dbReference>
<dbReference type="eggNOG" id="COG2814">
    <property type="taxonomic scope" value="Bacteria"/>
</dbReference>
<reference evidence="10" key="1">
    <citation type="journal article" date="2011" name="BMC Genomics">
        <title>Complete genome sequence of the filamentous anoxygenic phototrophic bacterium Chloroflexus aurantiacus.</title>
        <authorList>
            <person name="Tang K.H."/>
            <person name="Barry K."/>
            <person name="Chertkov O."/>
            <person name="Dalin E."/>
            <person name="Han C.S."/>
            <person name="Hauser L.J."/>
            <person name="Honchak B.M."/>
            <person name="Karbach L.E."/>
            <person name="Land M.L."/>
            <person name="Lapidus A."/>
            <person name="Larimer F.W."/>
            <person name="Mikhailova N."/>
            <person name="Pitluck S."/>
            <person name="Pierson B.K."/>
            <person name="Blankenship R.E."/>
        </authorList>
    </citation>
    <scope>NUCLEOTIDE SEQUENCE [LARGE SCALE GENOMIC DNA]</scope>
    <source>
        <strain evidence="10">ATCC 29366 / DSM 635 / J-10-fl</strain>
    </source>
</reference>
<dbReference type="Proteomes" id="UP000002008">
    <property type="component" value="Chromosome"/>
</dbReference>
<dbReference type="SUPFAM" id="SSF103473">
    <property type="entry name" value="MFS general substrate transporter"/>
    <property type="match status" value="1"/>
</dbReference>
<dbReference type="EMBL" id="CP000909">
    <property type="protein sequence ID" value="ABY36747.1"/>
    <property type="molecule type" value="Genomic_DNA"/>
</dbReference>
<sequence>MTTTIPFAAFRSRDFRLLWFGNFVSLTGTEMTRAAVSWHILELSGGDPLALGAIGAARLVPLVLLALGSGVLADAIDRRRLMIGAQIAMMLCSLALALTANLGLAALWTIYTVTALAAAANTLGIPARQALIPSLVPREHLAGALSLNIVSWQLATIVGPTIGGLLIEYGGVGLVYWVDVVSFTAILLALLLMRPRPIAAEKRDISLQAAIEGLRFVWRTPLIWSTMLLDFLATFFSAATTLLPIYAQSILNVGPQGMGMLYAAPSVGAVIASVICSIWGAGNRQGPLLLWAVAIYGLSTVIFGLSTNFALSLLMLAINGAADTVSMVVRGNIRNLETPDELRGRMVAVNMLFFAGGPQLGEIEAGIAARLLGTQLSVALGGLACVIMTGIVAAKVPVLRNYTNGRRSLAESTSVAAAS</sequence>
<dbReference type="KEGG" id="cau:Caur_3563"/>
<dbReference type="HOGENOM" id="CLU_034180_11_0_0"/>
<evidence type="ECO:0000259" key="8">
    <source>
        <dbReference type="PROSITE" id="PS50850"/>
    </source>
</evidence>
<accession>A9WAF7</accession>
<evidence type="ECO:0000256" key="1">
    <source>
        <dbReference type="ARBA" id="ARBA00004651"/>
    </source>
</evidence>
<dbReference type="CDD" id="cd06173">
    <property type="entry name" value="MFS_MefA_like"/>
    <property type="match status" value="1"/>
</dbReference>
<dbReference type="EnsemblBacteria" id="ABY36747">
    <property type="protein sequence ID" value="ABY36747"/>
    <property type="gene ID" value="Caur_3563"/>
</dbReference>
<comment type="subcellular location">
    <subcellularLocation>
        <location evidence="1">Cell membrane</location>
        <topology evidence="1">Multi-pass membrane protein</topology>
    </subcellularLocation>
</comment>
<dbReference type="PATRIC" id="fig|324602.8.peg.4013"/>
<keyword evidence="2" id="KW-0813">Transport</keyword>
<dbReference type="AlphaFoldDB" id="A9WAF7"/>
<feature type="transmembrane region" description="Helical" evidence="7">
    <location>
        <begin position="105"/>
        <end position="124"/>
    </location>
</feature>
<keyword evidence="5 7" id="KW-1133">Transmembrane helix</keyword>
<evidence type="ECO:0000256" key="4">
    <source>
        <dbReference type="ARBA" id="ARBA00022692"/>
    </source>
</evidence>
<keyword evidence="10" id="KW-1185">Reference proteome</keyword>
<dbReference type="InterPro" id="IPR036259">
    <property type="entry name" value="MFS_trans_sf"/>
</dbReference>
<evidence type="ECO:0000313" key="10">
    <source>
        <dbReference type="Proteomes" id="UP000002008"/>
    </source>
</evidence>
<gene>
    <name evidence="9" type="ordered locus">Caur_3563</name>
</gene>
<dbReference type="Gene3D" id="1.20.1720.10">
    <property type="entry name" value="Multidrug resistance protein D"/>
    <property type="match status" value="1"/>
</dbReference>
<keyword evidence="6 7" id="KW-0472">Membrane</keyword>
<feature type="transmembrane region" description="Helical" evidence="7">
    <location>
        <begin position="288"/>
        <end position="318"/>
    </location>
</feature>
<dbReference type="InterPro" id="IPR010290">
    <property type="entry name" value="TM_effector"/>
</dbReference>
<evidence type="ECO:0000256" key="6">
    <source>
        <dbReference type="ARBA" id="ARBA00023136"/>
    </source>
</evidence>
<dbReference type="GO" id="GO:0015562">
    <property type="term" value="F:efflux transmembrane transporter activity"/>
    <property type="evidence" value="ECO:0000318"/>
    <property type="project" value="GO_Central"/>
</dbReference>
<feature type="transmembrane region" description="Helical" evidence="7">
    <location>
        <begin position="49"/>
        <end position="69"/>
    </location>
</feature>
<feature type="transmembrane region" description="Helical" evidence="7">
    <location>
        <begin position="259"/>
        <end position="281"/>
    </location>
</feature>
<dbReference type="PROSITE" id="PS50850">
    <property type="entry name" value="MFS"/>
    <property type="match status" value="1"/>
</dbReference>
<dbReference type="Gene3D" id="1.20.1250.20">
    <property type="entry name" value="MFS general substrate transporter like domains"/>
    <property type="match status" value="1"/>
</dbReference>
<dbReference type="InterPro" id="IPR020846">
    <property type="entry name" value="MFS_dom"/>
</dbReference>